<dbReference type="GO" id="GO:0004157">
    <property type="term" value="F:dihydropyrimidinase activity"/>
    <property type="evidence" value="ECO:0007669"/>
    <property type="project" value="UniProtKB-EC"/>
</dbReference>
<dbReference type="SUPFAM" id="SSF51556">
    <property type="entry name" value="Metallo-dependent hydrolases"/>
    <property type="match status" value="1"/>
</dbReference>
<evidence type="ECO:0000256" key="1">
    <source>
        <dbReference type="ARBA" id="ARBA00001947"/>
    </source>
</evidence>
<reference evidence="8" key="1">
    <citation type="submission" date="2025-08" db="UniProtKB">
        <authorList>
            <consortium name="RefSeq"/>
        </authorList>
    </citation>
    <scope>IDENTIFICATION</scope>
</reference>
<proteinExistence type="inferred from homology"/>
<sequence length="248" mass="27277">MSIDATEEIARAKMSGMKLLRNPEVSGLVLNDFLALEPRDFAHCVAQYVMSPPIRKSGHDKSLSCPFLRILLQLVGTDHCTFTKTQKALGIDDFRKIPNGVNGIEERMHLVWDLLVESGQISVMDYVRITSTECARIFNIYPRKGAIMEGSDADLIILNPNASFKISAASHHSRCDTNVYEGMTGMGKVEVTISGGRIVWDGELKVKPGSGKYIKMPPFGYLFEGIEKADLALLSSLHSSSRIGRSAA</sequence>
<dbReference type="EC" id="3.5.2.2" evidence="5"/>
<keyword evidence="7" id="KW-1185">Reference proteome</keyword>
<evidence type="ECO:0000256" key="3">
    <source>
        <dbReference type="ARBA" id="ARBA00022553"/>
    </source>
</evidence>
<evidence type="ECO:0000313" key="7">
    <source>
        <dbReference type="Proteomes" id="UP001515500"/>
    </source>
</evidence>
<dbReference type="Proteomes" id="UP001515500">
    <property type="component" value="Chromosome 9"/>
</dbReference>
<comment type="catalytic activity">
    <reaction evidence="4">
        <text>5,6-dihydrouracil + H2O = 3-(carbamoylamino)propanoate + H(+)</text>
        <dbReference type="Rhea" id="RHEA:16121"/>
        <dbReference type="ChEBI" id="CHEBI:11892"/>
        <dbReference type="ChEBI" id="CHEBI:15377"/>
        <dbReference type="ChEBI" id="CHEBI:15378"/>
        <dbReference type="ChEBI" id="CHEBI:15901"/>
        <dbReference type="EC" id="3.5.2.2"/>
    </reaction>
</comment>
<evidence type="ECO:0000256" key="5">
    <source>
        <dbReference type="ARBA" id="ARBA00039113"/>
    </source>
</evidence>
<dbReference type="InterPro" id="IPR050378">
    <property type="entry name" value="Metallo-dep_Hydrolases_sf"/>
</dbReference>
<comment type="similarity">
    <text evidence="2">Belongs to the metallo-dependent hydrolases superfamily. Hydantoinase/dihydropyrimidinase family.</text>
</comment>
<gene>
    <name evidence="8" type="primary">LOC120268359</name>
</gene>
<accession>A0AB40BX84</accession>
<dbReference type="RefSeq" id="XP_039131724.1">
    <property type="nucleotide sequence ID" value="XM_039275790.1"/>
</dbReference>
<dbReference type="AlphaFoldDB" id="A0AB40BX84"/>
<comment type="cofactor">
    <cofactor evidence="1">
        <name>Zn(2+)</name>
        <dbReference type="ChEBI" id="CHEBI:29105"/>
    </cofactor>
</comment>
<organism evidence="7 8">
    <name type="scientific">Dioscorea cayennensis subsp. rotundata</name>
    <name type="common">White Guinea yam</name>
    <name type="synonym">Dioscorea rotundata</name>
    <dbReference type="NCBI Taxonomy" id="55577"/>
    <lineage>
        <taxon>Eukaryota</taxon>
        <taxon>Viridiplantae</taxon>
        <taxon>Streptophyta</taxon>
        <taxon>Embryophyta</taxon>
        <taxon>Tracheophyta</taxon>
        <taxon>Spermatophyta</taxon>
        <taxon>Magnoliopsida</taxon>
        <taxon>Liliopsida</taxon>
        <taxon>Dioscoreales</taxon>
        <taxon>Dioscoreaceae</taxon>
        <taxon>Dioscorea</taxon>
    </lineage>
</organism>
<dbReference type="SUPFAM" id="SSF51338">
    <property type="entry name" value="Composite domain of metallo-dependent hydrolases"/>
    <property type="match status" value="1"/>
</dbReference>
<protein>
    <recommendedName>
        <fullName evidence="5">dihydropyrimidinase</fullName>
        <ecNumber evidence="5">3.5.2.2</ecNumber>
    </recommendedName>
</protein>
<dbReference type="PANTHER" id="PTHR11647">
    <property type="entry name" value="HYDRANTOINASE/DIHYDROPYRIMIDINASE FAMILY MEMBER"/>
    <property type="match status" value="1"/>
</dbReference>
<evidence type="ECO:0000256" key="4">
    <source>
        <dbReference type="ARBA" id="ARBA00036696"/>
    </source>
</evidence>
<evidence type="ECO:0000259" key="6">
    <source>
        <dbReference type="Pfam" id="PF01979"/>
    </source>
</evidence>
<dbReference type="InterPro" id="IPR006680">
    <property type="entry name" value="Amidohydro-rel"/>
</dbReference>
<dbReference type="Pfam" id="PF01979">
    <property type="entry name" value="Amidohydro_1"/>
    <property type="match status" value="1"/>
</dbReference>
<keyword evidence="3" id="KW-0597">Phosphoprotein</keyword>
<dbReference type="Gene3D" id="3.20.20.140">
    <property type="entry name" value="Metal-dependent hydrolases"/>
    <property type="match status" value="1"/>
</dbReference>
<dbReference type="GO" id="GO:0006208">
    <property type="term" value="P:pyrimidine nucleobase catabolic process"/>
    <property type="evidence" value="ECO:0007669"/>
    <property type="project" value="TreeGrafter"/>
</dbReference>
<dbReference type="InterPro" id="IPR032466">
    <property type="entry name" value="Metal_Hydrolase"/>
</dbReference>
<dbReference type="PANTHER" id="PTHR11647:SF1">
    <property type="entry name" value="COLLAPSIN RESPONSE MEDIATOR PROTEIN"/>
    <property type="match status" value="1"/>
</dbReference>
<dbReference type="GeneID" id="120268359"/>
<evidence type="ECO:0000256" key="2">
    <source>
        <dbReference type="ARBA" id="ARBA00008829"/>
    </source>
</evidence>
<dbReference type="InterPro" id="IPR011059">
    <property type="entry name" value="Metal-dep_hydrolase_composite"/>
</dbReference>
<dbReference type="FunFam" id="3.20.20.140:FF:000217">
    <property type="entry name" value="Dihydropyrimidinase-related protein 1"/>
    <property type="match status" value="1"/>
</dbReference>
<evidence type="ECO:0000313" key="8">
    <source>
        <dbReference type="RefSeq" id="XP_039131724.1"/>
    </source>
</evidence>
<dbReference type="GO" id="GO:0005829">
    <property type="term" value="C:cytosol"/>
    <property type="evidence" value="ECO:0007669"/>
    <property type="project" value="TreeGrafter"/>
</dbReference>
<feature type="domain" description="Amidohydrolase-related" evidence="6">
    <location>
        <begin position="74"/>
        <end position="199"/>
    </location>
</feature>
<name>A0AB40BX84_DIOCR</name>